<evidence type="ECO:0000256" key="7">
    <source>
        <dbReference type="ARBA" id="ARBA00023316"/>
    </source>
</evidence>
<reference evidence="12" key="1">
    <citation type="journal article" date="2020" name="Stud. Mycol.">
        <title>101 Dothideomycetes genomes: A test case for predicting lifestyles and emergence of pathogens.</title>
        <authorList>
            <person name="Haridas S."/>
            <person name="Albert R."/>
            <person name="Binder M."/>
            <person name="Bloem J."/>
            <person name="LaButti K."/>
            <person name="Salamov A."/>
            <person name="Andreopoulos B."/>
            <person name="Baker S."/>
            <person name="Barry K."/>
            <person name="Bills G."/>
            <person name="Bluhm B."/>
            <person name="Cannon C."/>
            <person name="Castanera R."/>
            <person name="Culley D."/>
            <person name="Daum C."/>
            <person name="Ezra D."/>
            <person name="Gonzalez J."/>
            <person name="Henrissat B."/>
            <person name="Kuo A."/>
            <person name="Liang C."/>
            <person name="Lipzen A."/>
            <person name="Lutzoni F."/>
            <person name="Magnuson J."/>
            <person name="Mondo S."/>
            <person name="Nolan M."/>
            <person name="Ohm R."/>
            <person name="Pangilinan J."/>
            <person name="Park H.-J."/>
            <person name="Ramirez L."/>
            <person name="Alfaro M."/>
            <person name="Sun H."/>
            <person name="Tritt A."/>
            <person name="Yoshinaga Y."/>
            <person name="Zwiers L.-H."/>
            <person name="Turgeon B."/>
            <person name="Goodwin S."/>
            <person name="Spatafora J."/>
            <person name="Crous P."/>
            <person name="Grigoriev I."/>
        </authorList>
    </citation>
    <scope>NUCLEOTIDE SEQUENCE [LARGE SCALE GENOMIC DNA]</scope>
    <source>
        <strain evidence="12">CBS 304.66</strain>
    </source>
</reference>
<dbReference type="EMBL" id="ML986646">
    <property type="protein sequence ID" value="KAF2261980.1"/>
    <property type="molecule type" value="Genomic_DNA"/>
</dbReference>
<comment type="catalytic activity">
    <reaction evidence="1">
        <text>Hydrolysis of (1-&gt;3)-beta-D-glucosidic linkages in (1-&gt;3)-beta-D-glucans.</text>
        <dbReference type="EC" id="3.2.1.39"/>
    </reaction>
</comment>
<dbReference type="InterPro" id="IPR040720">
    <property type="entry name" value="GH81_C"/>
</dbReference>
<evidence type="ECO:0000259" key="10">
    <source>
        <dbReference type="Pfam" id="PF17652"/>
    </source>
</evidence>
<evidence type="ECO:0000256" key="2">
    <source>
        <dbReference type="ARBA" id="ARBA00010730"/>
    </source>
</evidence>
<dbReference type="OrthoDB" id="4473401at2759"/>
<dbReference type="InterPro" id="IPR005200">
    <property type="entry name" value="Endo-beta-glucanase"/>
</dbReference>
<dbReference type="Gene3D" id="1.20.5.420">
    <property type="entry name" value="Immunoglobulin FC, subunit C"/>
    <property type="match status" value="1"/>
</dbReference>
<evidence type="ECO:0000259" key="9">
    <source>
        <dbReference type="Pfam" id="PF03639"/>
    </source>
</evidence>
<keyword evidence="5" id="KW-0119">Carbohydrate metabolism</keyword>
<evidence type="ECO:0000313" key="12">
    <source>
        <dbReference type="Proteomes" id="UP000800093"/>
    </source>
</evidence>
<proteinExistence type="inferred from homology"/>
<dbReference type="PANTHER" id="PTHR31983:SF0">
    <property type="entry name" value="GLUCAN ENDO-1,3-BETA-D-GLUCOSIDASE 2"/>
    <property type="match status" value="1"/>
</dbReference>
<keyword evidence="12" id="KW-1185">Reference proteome</keyword>
<keyword evidence="6" id="KW-0326">Glycosidase</keyword>
<comment type="similarity">
    <text evidence="2">Belongs to the glycosyl hydrolase 81 family.</text>
</comment>
<dbReference type="AlphaFoldDB" id="A0A9P4K5N2"/>
<keyword evidence="8" id="KW-0624">Polysaccharide degradation</keyword>
<organism evidence="11 12">
    <name type="scientific">Lojkania enalia</name>
    <dbReference type="NCBI Taxonomy" id="147567"/>
    <lineage>
        <taxon>Eukaryota</taxon>
        <taxon>Fungi</taxon>
        <taxon>Dikarya</taxon>
        <taxon>Ascomycota</taxon>
        <taxon>Pezizomycotina</taxon>
        <taxon>Dothideomycetes</taxon>
        <taxon>Pleosporomycetidae</taxon>
        <taxon>Pleosporales</taxon>
        <taxon>Pleosporales incertae sedis</taxon>
        <taxon>Lojkania</taxon>
    </lineage>
</organism>
<evidence type="ECO:0000256" key="4">
    <source>
        <dbReference type="ARBA" id="ARBA00022801"/>
    </source>
</evidence>
<name>A0A9P4K5N2_9PLEO</name>
<dbReference type="Pfam" id="PF03639">
    <property type="entry name" value="Glyco_hydro_81"/>
    <property type="match status" value="1"/>
</dbReference>
<evidence type="ECO:0000256" key="1">
    <source>
        <dbReference type="ARBA" id="ARBA00000382"/>
    </source>
</evidence>
<dbReference type="GO" id="GO:0052861">
    <property type="term" value="F:endo-1,3(4)-beta-glucanase activity"/>
    <property type="evidence" value="ECO:0007669"/>
    <property type="project" value="InterPro"/>
</dbReference>
<dbReference type="GO" id="GO:0042973">
    <property type="term" value="F:glucan endo-1,3-beta-D-glucosidase activity"/>
    <property type="evidence" value="ECO:0007669"/>
    <property type="project" value="UniProtKB-EC"/>
</dbReference>
<dbReference type="Gene3D" id="1.10.287.1170">
    <property type="entry name" value="glycoside hydrolase family 81 endo-[beta] glucanase"/>
    <property type="match status" value="1"/>
</dbReference>
<dbReference type="Pfam" id="PF17652">
    <property type="entry name" value="Glyco_hydro81C"/>
    <property type="match status" value="1"/>
</dbReference>
<dbReference type="EC" id="3.2.1.39" evidence="3"/>
<feature type="domain" description="Glycosyl hydrolase family 81 C-terminal" evidence="10">
    <location>
        <begin position="359"/>
        <end position="709"/>
    </location>
</feature>
<feature type="domain" description="Glycosyl hydrolase family 81 N-terminal" evidence="9">
    <location>
        <begin position="21"/>
        <end position="349"/>
    </location>
</feature>
<dbReference type="InterPro" id="IPR040451">
    <property type="entry name" value="GH81_N"/>
</dbReference>
<dbReference type="GO" id="GO:0009986">
    <property type="term" value="C:cell surface"/>
    <property type="evidence" value="ECO:0007669"/>
    <property type="project" value="TreeGrafter"/>
</dbReference>
<accession>A0A9P4K5N2</accession>
<dbReference type="GO" id="GO:0071555">
    <property type="term" value="P:cell wall organization"/>
    <property type="evidence" value="ECO:0007669"/>
    <property type="project" value="UniProtKB-KW"/>
</dbReference>
<sequence length="721" mass="81294">MSARPVFLPMSQNFIPIGRHHPVDRSKIEDDVNKTMQTNKFFTNAFIGNQNQPIWTHPYAIWWGKGEGSIGTPIYPTWGMNIAHIEANEIEFEPGTPPSYYINPTRRAAVIISAKELGAETTLTVDTVLPFSANLNLSHKPGNSEPTITFPVVQGMSFITGGYRNSTPIIQCGGQNGFRMVSQPISVGKSVKYRLVDSADRNWVVYINPIPEIQYDAKQFKLTDHDFTGPSGFTGTIQVTKNPIRDEGEKLYDKASGTFVIHANLTGEVNGNTGTYSFSYTKVGESPLLMFTLPHHIGSLAPELQSNITKLVLRTTTKGNATAVWANNDKLTFVENNLPITMGFGPWNPQTGASKMRFTQQTLDIIGPIAEKDLKFVMEAQDPQDSMYYSGKMFARFATLLYVIKDVLNNGQLLATGLDKLKKEMARYIENRQKYPIFYDDTWKGAVSNSGYNNPGADFGNTYYNDHHFHFGYFVYTASMIAYMDPEWLKQGSNKAWVQMLVKDFAESDENGRDYPFCRSFDWWHGHSWAKGLFESADGKDEESTSEDGFSSFALKMWGKVIGDVNMEKRGNLMLAIQARSFNSYYYMASDNKIQPENFIPNKVGIIFENKMDHATYFGREPQFTQGIHMVPVSPPSVFLRPKHFVREEWDIFFSNGRADVDNHGWRSILYANLAIIDPKASWNFFANGTNGVWKDDWIDGGSTRTWYLVWAAALGGGSAR</sequence>
<gene>
    <name evidence="11" type="ORF">CC78DRAFT_561516</name>
</gene>
<protein>
    <recommendedName>
        <fullName evidence="3">glucan endo-1,3-beta-D-glucosidase</fullName>
        <ecNumber evidence="3">3.2.1.39</ecNumber>
    </recommendedName>
</protein>
<evidence type="ECO:0000256" key="3">
    <source>
        <dbReference type="ARBA" id="ARBA00012780"/>
    </source>
</evidence>
<evidence type="ECO:0000313" key="11">
    <source>
        <dbReference type="EMBL" id="KAF2261980.1"/>
    </source>
</evidence>
<comment type="caution">
    <text evidence="11">The sequence shown here is derived from an EMBL/GenBank/DDBJ whole genome shotgun (WGS) entry which is preliminary data.</text>
</comment>
<dbReference type="Proteomes" id="UP000800093">
    <property type="component" value="Unassembled WGS sequence"/>
</dbReference>
<evidence type="ECO:0000256" key="6">
    <source>
        <dbReference type="ARBA" id="ARBA00023295"/>
    </source>
</evidence>
<keyword evidence="4" id="KW-0378">Hydrolase</keyword>
<evidence type="ECO:0000256" key="5">
    <source>
        <dbReference type="ARBA" id="ARBA00023277"/>
    </source>
</evidence>
<dbReference type="Gene3D" id="2.70.98.30">
    <property type="entry name" value="Golgi alpha-mannosidase II, domain 4"/>
    <property type="match status" value="1"/>
</dbReference>
<dbReference type="PANTHER" id="PTHR31983">
    <property type="entry name" value="ENDO-1,3(4)-BETA-GLUCANASE 1"/>
    <property type="match status" value="1"/>
</dbReference>
<dbReference type="GO" id="GO:0000272">
    <property type="term" value="P:polysaccharide catabolic process"/>
    <property type="evidence" value="ECO:0007669"/>
    <property type="project" value="UniProtKB-KW"/>
</dbReference>
<keyword evidence="7" id="KW-0961">Cell wall biogenesis/degradation</keyword>
<evidence type="ECO:0000256" key="8">
    <source>
        <dbReference type="ARBA" id="ARBA00023326"/>
    </source>
</evidence>
<dbReference type="PROSITE" id="PS52008">
    <property type="entry name" value="GH81"/>
    <property type="match status" value="1"/>
</dbReference>